<evidence type="ECO:0000313" key="4">
    <source>
        <dbReference type="EMBL" id="KOH47182.1"/>
    </source>
</evidence>
<keyword evidence="5" id="KW-1185">Reference proteome</keyword>
<evidence type="ECO:0000259" key="3">
    <source>
        <dbReference type="SMART" id="SM00910"/>
    </source>
</evidence>
<keyword evidence="2" id="KW-0378">Hydrolase</keyword>
<dbReference type="OrthoDB" id="1096764at2"/>
<dbReference type="GO" id="GO:0016818">
    <property type="term" value="F:hydrolase activity, acting on acid anhydrides, in phosphorus-containing anhydrides"/>
    <property type="evidence" value="ECO:0007669"/>
    <property type="project" value="InterPro"/>
</dbReference>
<dbReference type="InterPro" id="IPR014905">
    <property type="entry name" value="HIRAN"/>
</dbReference>
<dbReference type="Pfam" id="PF08797">
    <property type="entry name" value="HIRAN"/>
    <property type="match status" value="1"/>
</dbReference>
<feature type="domain" description="HIRAN" evidence="3">
    <location>
        <begin position="34"/>
        <end position="132"/>
    </location>
</feature>
<dbReference type="GO" id="GO:0008270">
    <property type="term" value="F:zinc ion binding"/>
    <property type="evidence" value="ECO:0007669"/>
    <property type="project" value="InterPro"/>
</dbReference>
<evidence type="ECO:0000256" key="1">
    <source>
        <dbReference type="ARBA" id="ARBA00022723"/>
    </source>
</evidence>
<gene>
    <name evidence="4" type="ORF">NC99_00150</name>
</gene>
<dbReference type="STRING" id="1409788.NC99_00150"/>
<keyword evidence="1" id="KW-0479">Metal-binding</keyword>
<reference evidence="5" key="1">
    <citation type="submission" date="2015-07" db="EMBL/GenBank/DDBJ databases">
        <title>Genome sequencing of Sunxiuqinia dokdonensis strain SK.</title>
        <authorList>
            <person name="Ahn S."/>
            <person name="Kim B.-C."/>
        </authorList>
    </citation>
    <scope>NUCLEOTIDE SEQUENCE [LARGE SCALE GENOMIC DNA]</scope>
    <source>
        <strain evidence="5">SK</strain>
    </source>
</reference>
<accession>A0A0L8VGA4</accession>
<evidence type="ECO:0000313" key="5">
    <source>
        <dbReference type="Proteomes" id="UP000036958"/>
    </source>
</evidence>
<dbReference type="Gene3D" id="3.30.70.2330">
    <property type="match status" value="1"/>
</dbReference>
<dbReference type="GO" id="GO:0003676">
    <property type="term" value="F:nucleic acid binding"/>
    <property type="evidence" value="ECO:0007669"/>
    <property type="project" value="InterPro"/>
</dbReference>
<dbReference type="EMBL" id="LGIA01000001">
    <property type="protein sequence ID" value="KOH47182.1"/>
    <property type="molecule type" value="Genomic_DNA"/>
</dbReference>
<comment type="caution">
    <text evidence="4">The sequence shown here is derived from an EMBL/GenBank/DDBJ whole genome shotgun (WGS) entry which is preliminary data.</text>
</comment>
<name>A0A0L8VGA4_9BACT</name>
<evidence type="ECO:0000256" key="2">
    <source>
        <dbReference type="ARBA" id="ARBA00022801"/>
    </source>
</evidence>
<dbReference type="SMART" id="SM00910">
    <property type="entry name" value="HIRAN"/>
    <property type="match status" value="1"/>
</dbReference>
<dbReference type="Proteomes" id="UP000036958">
    <property type="component" value="Unassembled WGS sequence"/>
</dbReference>
<dbReference type="RefSeq" id="WP_053178574.1">
    <property type="nucleotide sequence ID" value="NZ_LGIA01000001.1"/>
</dbReference>
<protein>
    <recommendedName>
        <fullName evidence="3">HIRAN domain-containing protein</fullName>
    </recommendedName>
</protein>
<organism evidence="4 5">
    <name type="scientific">Sunxiuqinia dokdonensis</name>
    <dbReference type="NCBI Taxonomy" id="1409788"/>
    <lineage>
        <taxon>Bacteria</taxon>
        <taxon>Pseudomonadati</taxon>
        <taxon>Bacteroidota</taxon>
        <taxon>Bacteroidia</taxon>
        <taxon>Marinilabiliales</taxon>
        <taxon>Prolixibacteraceae</taxon>
        <taxon>Sunxiuqinia</taxon>
    </lineage>
</organism>
<dbReference type="AlphaFoldDB" id="A0A0L8VGA4"/>
<sequence>MNRTHFFKYLFLGLTGLMFFRKSRGNAQDKRCEIRLCSPFVAGFQYYDGFDVRHLLCTDDLLFLKREPANARDCYAIEVFQGEAKLGYLPRDENKVVARMMDQGVKVKARIVDIDQEESYYHKIKMKVFYEI</sequence>
<proteinExistence type="predicted"/>